<dbReference type="RefSeq" id="WP_200407391.1">
    <property type="nucleotide sequence ID" value="NZ_BNDT01000004.1"/>
</dbReference>
<name>A0AA45KH48_9LACT</name>
<dbReference type="PANTHER" id="PTHR36433">
    <property type="entry name" value="HYPOTHETICAL CYTOSOLIC PROTEIN"/>
    <property type="match status" value="1"/>
</dbReference>
<accession>A0AA45KH48</accession>
<dbReference type="InterPro" id="IPR036166">
    <property type="entry name" value="YxeA-like_sf"/>
</dbReference>
<proteinExistence type="predicted"/>
<dbReference type="Proteomes" id="UP000663608">
    <property type="component" value="Chromosome"/>
</dbReference>
<dbReference type="Gene3D" id="2.40.50.480">
    <property type="match status" value="1"/>
</dbReference>
<dbReference type="EMBL" id="CP070872">
    <property type="protein sequence ID" value="QSE76443.1"/>
    <property type="molecule type" value="Genomic_DNA"/>
</dbReference>
<dbReference type="SUPFAM" id="SSF159121">
    <property type="entry name" value="BC4932-like"/>
    <property type="match status" value="1"/>
</dbReference>
<gene>
    <name evidence="1" type="ORF">JW886_08250</name>
</gene>
<keyword evidence="2" id="KW-1185">Reference proteome</keyword>
<dbReference type="PANTHER" id="PTHR36433:SF2">
    <property type="entry name" value="YXEA FAMILY PROTEIN"/>
    <property type="match status" value="1"/>
</dbReference>
<dbReference type="KEGG" id="lti:JW886_08250"/>
<organism evidence="1 2">
    <name type="scientific">Lactococcus taiwanensis</name>
    <dbReference type="NCBI Taxonomy" id="1151742"/>
    <lineage>
        <taxon>Bacteria</taxon>
        <taxon>Bacillati</taxon>
        <taxon>Bacillota</taxon>
        <taxon>Bacilli</taxon>
        <taxon>Lactobacillales</taxon>
        <taxon>Streptococcaceae</taxon>
        <taxon>Lactococcus</taxon>
    </lineage>
</organism>
<reference evidence="1 2" key="1">
    <citation type="submission" date="2021-02" db="EMBL/GenBank/DDBJ databases">
        <title>Complete genome sequence of Lactococcus lactis strain K_LL004.</title>
        <authorList>
            <person name="Kim H.B."/>
        </authorList>
    </citation>
    <scope>NUCLEOTIDE SEQUENCE [LARGE SCALE GENOMIC DNA]</scope>
    <source>
        <strain evidence="1 2">K_LL004</strain>
    </source>
</reference>
<sequence length="120" mass="13594">MKKILIGLVALLLVVVGGAYTWYHISYGGENYYMQVTQDGEKVKSKDDSGKSYTDYEYKTVAYQKAGKAKHLDFTATHNLRHQAYLEITYNNRKGVTSWEEVKKADVPEKALAKITAQNP</sequence>
<dbReference type="NCBIfam" id="TIGR01655">
    <property type="entry name" value="yxeA_fam"/>
    <property type="match status" value="1"/>
</dbReference>
<evidence type="ECO:0000313" key="1">
    <source>
        <dbReference type="EMBL" id="QSE76443.1"/>
    </source>
</evidence>
<protein>
    <submittedName>
        <fullName evidence="1">YxeA family protein</fullName>
    </submittedName>
</protein>
<dbReference type="InterPro" id="IPR006542">
    <property type="entry name" value="DUF1093"/>
</dbReference>
<dbReference type="AlphaFoldDB" id="A0AA45KH48"/>
<dbReference type="Pfam" id="PF06486">
    <property type="entry name" value="DUF1093"/>
    <property type="match status" value="1"/>
</dbReference>
<evidence type="ECO:0000313" key="2">
    <source>
        <dbReference type="Proteomes" id="UP000663608"/>
    </source>
</evidence>